<dbReference type="InterPro" id="IPR000182">
    <property type="entry name" value="GNAT_dom"/>
</dbReference>
<dbReference type="SUPFAM" id="SSF55729">
    <property type="entry name" value="Acyl-CoA N-acyltransferases (Nat)"/>
    <property type="match status" value="1"/>
</dbReference>
<keyword evidence="2" id="KW-0012">Acyltransferase</keyword>
<accession>A0A323UZL4</accession>
<gene>
    <name evidence="4" type="ORF">DNK49_04255</name>
</gene>
<dbReference type="Gene3D" id="3.40.630.30">
    <property type="match status" value="1"/>
</dbReference>
<dbReference type="Proteomes" id="UP000248259">
    <property type="component" value="Unassembled WGS sequence"/>
</dbReference>
<dbReference type="GO" id="GO:0016747">
    <property type="term" value="F:acyltransferase activity, transferring groups other than amino-acyl groups"/>
    <property type="evidence" value="ECO:0007669"/>
    <property type="project" value="InterPro"/>
</dbReference>
<reference evidence="4 5" key="1">
    <citation type="submission" date="2018-06" db="EMBL/GenBank/DDBJ databases">
        <title>Azoarcus communis strain SWub3 genome.</title>
        <authorList>
            <person name="Zorraquino Salvo V."/>
            <person name="Toubiana D."/>
            <person name="Blumwald E."/>
        </authorList>
    </citation>
    <scope>NUCLEOTIDE SEQUENCE [LARGE SCALE GENOMIC DNA]</scope>
    <source>
        <strain evidence="4 5">SWub3</strain>
    </source>
</reference>
<evidence type="ECO:0000256" key="1">
    <source>
        <dbReference type="ARBA" id="ARBA00022679"/>
    </source>
</evidence>
<evidence type="ECO:0000259" key="3">
    <source>
        <dbReference type="PROSITE" id="PS51186"/>
    </source>
</evidence>
<dbReference type="RefSeq" id="WP_110523296.1">
    <property type="nucleotide sequence ID" value="NZ_QKOE01000002.1"/>
</dbReference>
<comment type="caution">
    <text evidence="4">The sequence shown here is derived from an EMBL/GenBank/DDBJ whole genome shotgun (WGS) entry which is preliminary data.</text>
</comment>
<dbReference type="InterPro" id="IPR016181">
    <property type="entry name" value="Acyl_CoA_acyltransferase"/>
</dbReference>
<keyword evidence="5" id="KW-1185">Reference proteome</keyword>
<evidence type="ECO:0000313" key="4">
    <source>
        <dbReference type="EMBL" id="PZA17955.1"/>
    </source>
</evidence>
<feature type="domain" description="N-acetyltransferase" evidence="3">
    <location>
        <begin position="3"/>
        <end position="157"/>
    </location>
</feature>
<sequence>MSITIRQAGTADVAAVASLFDLYRQFYEQRPDPELSRQFIFNRLSGRESVVLMAESSSSGLLGFCQLYPTFCSVEAQPIYSLYDLFVIPSARRSGLGRMLLLAAEENAAREGKVRMDLTTARTNKAAQLLYESLGWIRDDVFLAYSRRVGELARSGL</sequence>
<dbReference type="Pfam" id="PF00583">
    <property type="entry name" value="Acetyltransf_1"/>
    <property type="match status" value="1"/>
</dbReference>
<dbReference type="PANTHER" id="PTHR43877">
    <property type="entry name" value="AMINOALKYLPHOSPHONATE N-ACETYLTRANSFERASE-RELATED-RELATED"/>
    <property type="match status" value="1"/>
</dbReference>
<dbReference type="PROSITE" id="PS51186">
    <property type="entry name" value="GNAT"/>
    <property type="match status" value="1"/>
</dbReference>
<keyword evidence="1 4" id="KW-0808">Transferase</keyword>
<dbReference type="EMBL" id="QKOE01000002">
    <property type="protein sequence ID" value="PZA17955.1"/>
    <property type="molecule type" value="Genomic_DNA"/>
</dbReference>
<dbReference type="OrthoDB" id="9792929at2"/>
<evidence type="ECO:0000256" key="2">
    <source>
        <dbReference type="ARBA" id="ARBA00023315"/>
    </source>
</evidence>
<organism evidence="4 5">
    <name type="scientific">Parazoarcus communis SWub3 = DSM 12120</name>
    <dbReference type="NCBI Taxonomy" id="1121029"/>
    <lineage>
        <taxon>Bacteria</taxon>
        <taxon>Pseudomonadati</taxon>
        <taxon>Pseudomonadota</taxon>
        <taxon>Betaproteobacteria</taxon>
        <taxon>Rhodocyclales</taxon>
        <taxon>Zoogloeaceae</taxon>
        <taxon>Parazoarcus</taxon>
    </lineage>
</organism>
<dbReference type="InterPro" id="IPR050832">
    <property type="entry name" value="Bact_Acetyltransf"/>
</dbReference>
<dbReference type="CDD" id="cd04301">
    <property type="entry name" value="NAT_SF"/>
    <property type="match status" value="1"/>
</dbReference>
<protein>
    <submittedName>
        <fullName evidence="4">GNAT family N-acetyltransferase</fullName>
    </submittedName>
</protein>
<proteinExistence type="predicted"/>
<name>A0A323UZL4_9RHOO</name>
<evidence type="ECO:0000313" key="5">
    <source>
        <dbReference type="Proteomes" id="UP000248259"/>
    </source>
</evidence>
<dbReference type="AlphaFoldDB" id="A0A323UZL4"/>